<dbReference type="Proteomes" id="UP000318102">
    <property type="component" value="Unassembled WGS sequence"/>
</dbReference>
<evidence type="ECO:0000256" key="1">
    <source>
        <dbReference type="ARBA" id="ARBA00004141"/>
    </source>
</evidence>
<dbReference type="PANTHER" id="PTHR13353:SF5">
    <property type="entry name" value="TRANSMEMBRANE PROTEIN 19"/>
    <property type="match status" value="1"/>
</dbReference>
<keyword evidence="3 6" id="KW-0812">Transmembrane</keyword>
<dbReference type="RefSeq" id="WP_144988153.1">
    <property type="nucleotide sequence ID" value="NZ_VNJK01000001.1"/>
</dbReference>
<keyword evidence="8" id="KW-1185">Reference proteome</keyword>
<protein>
    <submittedName>
        <fullName evidence="7">DUF92 domain-containing protein</fullName>
    </submittedName>
</protein>
<feature type="transmembrane region" description="Helical" evidence="6">
    <location>
        <begin position="86"/>
        <end position="103"/>
    </location>
</feature>
<feature type="transmembrane region" description="Helical" evidence="6">
    <location>
        <begin position="156"/>
        <end position="178"/>
    </location>
</feature>
<feature type="transmembrane region" description="Helical" evidence="6">
    <location>
        <begin position="254"/>
        <end position="275"/>
    </location>
</feature>
<comment type="caution">
    <text evidence="7">The sequence shown here is derived from an EMBL/GenBank/DDBJ whole genome shotgun (WGS) entry which is preliminary data.</text>
</comment>
<keyword evidence="4 6" id="KW-1133">Transmembrane helix</keyword>
<name>A0A559IY94_9BACL</name>
<feature type="transmembrane region" description="Helical" evidence="6">
    <location>
        <begin position="190"/>
        <end position="209"/>
    </location>
</feature>
<gene>
    <name evidence="7" type="ORF">FPZ44_05545</name>
</gene>
<proteinExistence type="inferred from homology"/>
<sequence>MDWIIGLVGSFFMAGAAYKKRSLTRSGALAAFVMGTVYFGSGSLLWFGLLLTFFITSTGWSKWKKRAKSRFDTIYEKTGQRDAHQVWANGGIGMLLCVANALFPHPAWVFLFVGVMATVNADTWATEIGSLSRSQPRSVITWRPVPAGTSGAVSALGSWAAVGGALTIGGAAVVCLYIAQDLAFPYPYSWYLLLAIGISGAVGGVAGAFTDSLLGATWQAAYRCEKCGVATERLQHCDQATTLVRGFRWMTNDLVNSLSSIVGGLLAWLIGSLLLG</sequence>
<dbReference type="EMBL" id="VNJK01000001">
    <property type="protein sequence ID" value="TVX92567.1"/>
    <property type="molecule type" value="Genomic_DNA"/>
</dbReference>
<dbReference type="OrthoDB" id="9808500at2"/>
<evidence type="ECO:0000313" key="8">
    <source>
        <dbReference type="Proteomes" id="UP000318102"/>
    </source>
</evidence>
<evidence type="ECO:0000313" key="7">
    <source>
        <dbReference type="EMBL" id="TVX92567.1"/>
    </source>
</evidence>
<accession>A0A559IY94</accession>
<keyword evidence="5 6" id="KW-0472">Membrane</keyword>
<comment type="subcellular location">
    <subcellularLocation>
        <location evidence="1">Membrane</location>
        <topology evidence="1">Multi-pass membrane protein</topology>
    </subcellularLocation>
</comment>
<dbReference type="GO" id="GO:0016020">
    <property type="term" value="C:membrane"/>
    <property type="evidence" value="ECO:0007669"/>
    <property type="project" value="UniProtKB-SubCell"/>
</dbReference>
<dbReference type="InterPro" id="IPR002794">
    <property type="entry name" value="DUF92_TMEM19"/>
</dbReference>
<comment type="similarity">
    <text evidence="2">Belongs to the TMEM19 family.</text>
</comment>
<feature type="transmembrane region" description="Helical" evidence="6">
    <location>
        <begin position="29"/>
        <end position="56"/>
    </location>
</feature>
<evidence type="ECO:0000256" key="2">
    <source>
        <dbReference type="ARBA" id="ARBA00009012"/>
    </source>
</evidence>
<dbReference type="Pfam" id="PF01940">
    <property type="entry name" value="DUF92"/>
    <property type="match status" value="1"/>
</dbReference>
<evidence type="ECO:0000256" key="3">
    <source>
        <dbReference type="ARBA" id="ARBA00022692"/>
    </source>
</evidence>
<organism evidence="7 8">
    <name type="scientific">Paenibacillus agilis</name>
    <dbReference type="NCBI Taxonomy" id="3020863"/>
    <lineage>
        <taxon>Bacteria</taxon>
        <taxon>Bacillati</taxon>
        <taxon>Bacillota</taxon>
        <taxon>Bacilli</taxon>
        <taxon>Bacillales</taxon>
        <taxon>Paenibacillaceae</taxon>
        <taxon>Paenibacillus</taxon>
    </lineage>
</organism>
<evidence type="ECO:0000256" key="4">
    <source>
        <dbReference type="ARBA" id="ARBA00022989"/>
    </source>
</evidence>
<reference evidence="7 8" key="1">
    <citation type="submission" date="2019-07" db="EMBL/GenBank/DDBJ databases">
        <authorList>
            <person name="Kim J."/>
        </authorList>
    </citation>
    <scope>NUCLEOTIDE SEQUENCE [LARGE SCALE GENOMIC DNA]</scope>
    <source>
        <strain evidence="7 8">N4</strain>
    </source>
</reference>
<dbReference type="AlphaFoldDB" id="A0A559IY94"/>
<evidence type="ECO:0000256" key="6">
    <source>
        <dbReference type="SAM" id="Phobius"/>
    </source>
</evidence>
<evidence type="ECO:0000256" key="5">
    <source>
        <dbReference type="ARBA" id="ARBA00023136"/>
    </source>
</evidence>
<dbReference type="PANTHER" id="PTHR13353">
    <property type="entry name" value="TRANSMEMBRANE PROTEIN 19"/>
    <property type="match status" value="1"/>
</dbReference>